<dbReference type="InterPro" id="IPR045861">
    <property type="entry name" value="CorA_cytoplasmic_dom"/>
</dbReference>
<evidence type="ECO:0000256" key="1">
    <source>
        <dbReference type="ARBA" id="ARBA00004141"/>
    </source>
</evidence>
<feature type="compositionally biased region" description="Acidic residues" evidence="7">
    <location>
        <begin position="646"/>
        <end position="662"/>
    </location>
</feature>
<feature type="compositionally biased region" description="Low complexity" evidence="7">
    <location>
        <begin position="176"/>
        <end position="191"/>
    </location>
</feature>
<accession>A0A1E4SWD0</accession>
<dbReference type="GO" id="GO:0000329">
    <property type="term" value="C:fungal-type vacuole membrane"/>
    <property type="evidence" value="ECO:0007669"/>
    <property type="project" value="TreeGrafter"/>
</dbReference>
<dbReference type="STRING" id="983967.A0A1E4SWD0"/>
<dbReference type="InterPro" id="IPR045863">
    <property type="entry name" value="CorA_TM1_TM2"/>
</dbReference>
<dbReference type="Gene3D" id="3.30.460.20">
    <property type="entry name" value="CorA soluble domain-like"/>
    <property type="match status" value="1"/>
</dbReference>
<evidence type="ECO:0000256" key="2">
    <source>
        <dbReference type="ARBA" id="ARBA00009765"/>
    </source>
</evidence>
<evidence type="ECO:0000256" key="5">
    <source>
        <dbReference type="ARBA" id="ARBA00023136"/>
    </source>
</evidence>
<evidence type="ECO:0000256" key="7">
    <source>
        <dbReference type="SAM" id="MobiDB-lite"/>
    </source>
</evidence>
<keyword evidence="3 8" id="KW-0812">Transmembrane</keyword>
<feature type="transmembrane region" description="Helical" evidence="8">
    <location>
        <begin position="840"/>
        <end position="861"/>
    </location>
</feature>
<dbReference type="FunFam" id="1.20.58.340:FF:000014">
    <property type="entry name" value="CorA family metal ion transporter"/>
    <property type="match status" value="1"/>
</dbReference>
<evidence type="ECO:0000256" key="4">
    <source>
        <dbReference type="ARBA" id="ARBA00022989"/>
    </source>
</evidence>
<name>A0A1E4SWD0_9ASCO</name>
<feature type="region of interest" description="Disordered" evidence="7">
    <location>
        <begin position="680"/>
        <end position="699"/>
    </location>
</feature>
<dbReference type="OrthoDB" id="29879at2759"/>
<feature type="compositionally biased region" description="Polar residues" evidence="7">
    <location>
        <begin position="73"/>
        <end position="102"/>
    </location>
</feature>
<dbReference type="Gene3D" id="1.20.58.340">
    <property type="entry name" value="Magnesium transport protein CorA, transmembrane region"/>
    <property type="match status" value="2"/>
</dbReference>
<keyword evidence="4 8" id="KW-1133">Transmembrane helix</keyword>
<feature type="compositionally biased region" description="Low complexity" evidence="7">
    <location>
        <begin position="680"/>
        <end position="697"/>
    </location>
</feature>
<feature type="compositionally biased region" description="Polar residues" evidence="7">
    <location>
        <begin position="300"/>
        <end position="309"/>
    </location>
</feature>
<evidence type="ECO:0000256" key="6">
    <source>
        <dbReference type="SAM" id="Coils"/>
    </source>
</evidence>
<organism evidence="9 10">
    <name type="scientific">[Candida] arabinofermentans NRRL YB-2248</name>
    <dbReference type="NCBI Taxonomy" id="983967"/>
    <lineage>
        <taxon>Eukaryota</taxon>
        <taxon>Fungi</taxon>
        <taxon>Dikarya</taxon>
        <taxon>Ascomycota</taxon>
        <taxon>Saccharomycotina</taxon>
        <taxon>Pichiomycetes</taxon>
        <taxon>Pichiales</taxon>
        <taxon>Pichiaceae</taxon>
        <taxon>Ogataea</taxon>
        <taxon>Ogataea/Candida clade</taxon>
    </lineage>
</organism>
<dbReference type="Pfam" id="PF01544">
    <property type="entry name" value="CorA"/>
    <property type="match status" value="2"/>
</dbReference>
<protein>
    <submittedName>
        <fullName evidence="9">Uncharacterized protein</fullName>
    </submittedName>
</protein>
<comment type="subcellular location">
    <subcellularLocation>
        <location evidence="1">Membrane</location>
        <topology evidence="1">Multi-pass membrane protein</topology>
    </subcellularLocation>
</comment>
<dbReference type="AlphaFoldDB" id="A0A1E4SWD0"/>
<feature type="region of interest" description="Disordered" evidence="7">
    <location>
        <begin position="1"/>
        <end position="191"/>
    </location>
</feature>
<dbReference type="SUPFAM" id="SSF143865">
    <property type="entry name" value="CorA soluble domain-like"/>
    <property type="match status" value="1"/>
</dbReference>
<feature type="compositionally biased region" description="Low complexity" evidence="7">
    <location>
        <begin position="43"/>
        <end position="55"/>
    </location>
</feature>
<dbReference type="InterPro" id="IPR002523">
    <property type="entry name" value="MgTranspt_CorA/ZnTranspt_ZntB"/>
</dbReference>
<feature type="transmembrane region" description="Helical" evidence="8">
    <location>
        <begin position="805"/>
        <end position="828"/>
    </location>
</feature>
<keyword evidence="10" id="KW-1185">Reference proteome</keyword>
<dbReference type="CDD" id="cd12829">
    <property type="entry name" value="Alr1p-like"/>
    <property type="match status" value="1"/>
</dbReference>
<feature type="compositionally biased region" description="Polar residues" evidence="7">
    <location>
        <begin position="522"/>
        <end position="532"/>
    </location>
</feature>
<feature type="region of interest" description="Disordered" evidence="7">
    <location>
        <begin position="643"/>
        <end position="662"/>
    </location>
</feature>
<feature type="non-terminal residue" evidence="9">
    <location>
        <position position="1"/>
    </location>
</feature>
<feature type="compositionally biased region" description="Polar residues" evidence="7">
    <location>
        <begin position="400"/>
        <end position="412"/>
    </location>
</feature>
<dbReference type="GO" id="GO:0015095">
    <property type="term" value="F:magnesium ion transmembrane transporter activity"/>
    <property type="evidence" value="ECO:0007669"/>
    <property type="project" value="InterPro"/>
</dbReference>
<sequence>SEGEMDAMGLLHDDFSGDSSAGGMDSLIDNRRYDSNSGTPLLQRQQQQQQQQSQSVNDAISSRKPKSKLNKVVASSTAPVISNSPPSKEYSMSQSRSKSYGSVDNFDIDPRDDNRKTKRPNSKYIPTSPSKKYRSENPFEYDFSSSISKSPTLRLDSIRKSASTSDSGSENEEDSVYASSNPSSRRSSNVSSLNDVCFPIGSLDDTGKRKMWPDIGVLEEFAQEEISQLKKLNEASVALSRSSSYAASTLDPTDSGGVGFQYPIVSGIDSGDDNVNEPFLVSTEDETDLFNGRLRPQKPTPWNTRTRSGTPEVFPGFQDRQSKQEKFRFTYFRENLDDTIHSPNISGLLSDGMTFADLFVSSHYSQKQNNTTPSNDNDSMLGSSANLHSSQASVKARVASTGTTTPTPSIMADSQSTQAVAPFWVDVLNPTEEEMKVLSKAFGIHPLTTEDIFLGETREKVELFKDYYLVCFTSFDVVQQHHNRKKALEKAYQQADLENSNKESKAWFRKVLDLFFQNQNSQNQDYDRSGSTPGPLKKTSSVSIVSKKTKRKKKKTKDGDLEPLNMYIIVFRDGVITFHFKPTPHSGNVRRRARLLRDYLTVSSDWIGYALIDDITDAYAPLIESIEDEVNAIEDAILIMQSGATSDDESDDSSDESDDEGKDEIWFKLKRRNSNVAGDRASLSSRASRSTSSSTASGQTKILSWKRKGDMLRRIGDCRKRVMSLLRLLGFKADVIKGFSKRCNEQWDVAPRSEIGMYLGDIQDHIVTMVQSLNHYEKLLARSHSNYLAQINIDMTKVNNDMNDILGKITIMGTIVLPMNIVTGLWGMNCLVPGQDTEGLTWFWGIVMGMMFFALLAYYYAKKISGIM</sequence>
<comment type="similarity">
    <text evidence="2">Belongs to the CorA metal ion transporter (MIT) (TC 1.A.35) family.</text>
</comment>
<feature type="compositionally biased region" description="Basic residues" evidence="7">
    <location>
        <begin position="547"/>
        <end position="556"/>
    </location>
</feature>
<evidence type="ECO:0000313" key="9">
    <source>
        <dbReference type="EMBL" id="ODV83799.1"/>
    </source>
</evidence>
<keyword evidence="6" id="KW-0175">Coiled coil</keyword>
<feature type="region of interest" description="Disordered" evidence="7">
    <location>
        <begin position="522"/>
        <end position="557"/>
    </location>
</feature>
<proteinExistence type="inferred from homology"/>
<dbReference type="GO" id="GO:0010961">
    <property type="term" value="P:intracellular magnesium ion homeostasis"/>
    <property type="evidence" value="ECO:0007669"/>
    <property type="project" value="TreeGrafter"/>
</dbReference>
<feature type="region of interest" description="Disordered" evidence="7">
    <location>
        <begin position="366"/>
        <end position="412"/>
    </location>
</feature>
<dbReference type="Proteomes" id="UP000094801">
    <property type="component" value="Unassembled WGS sequence"/>
</dbReference>
<gene>
    <name evidence="9" type="ORF">CANARDRAFT_187438</name>
</gene>
<dbReference type="PANTHER" id="PTHR21535">
    <property type="entry name" value="MAGNESIUM AND COBALT TRANSPORT PROTEIN/MITOCHONDRIAL IMPORT INNER MEMBRANE TRANSLOCASE SUBUNIT TIM8"/>
    <property type="match status" value="1"/>
</dbReference>
<evidence type="ECO:0000313" key="10">
    <source>
        <dbReference type="Proteomes" id="UP000094801"/>
    </source>
</evidence>
<dbReference type="PANTHER" id="PTHR21535:SF51">
    <property type="entry name" value="MANGANESE RESISTANCE PROTEIN MNR2"/>
    <property type="match status" value="1"/>
</dbReference>
<feature type="region of interest" description="Disordered" evidence="7">
    <location>
        <begin position="291"/>
        <end position="317"/>
    </location>
</feature>
<keyword evidence="5 8" id="KW-0472">Membrane</keyword>
<reference evidence="10" key="1">
    <citation type="submission" date="2016-04" db="EMBL/GenBank/DDBJ databases">
        <title>Comparative genomics of biotechnologically important yeasts.</title>
        <authorList>
            <consortium name="DOE Joint Genome Institute"/>
            <person name="Riley R."/>
            <person name="Haridas S."/>
            <person name="Wolfe K.H."/>
            <person name="Lopes M.R."/>
            <person name="Hittinger C.T."/>
            <person name="Goker M."/>
            <person name="Salamov A."/>
            <person name="Wisecaver J."/>
            <person name="Long T.M."/>
            <person name="Aerts A.L."/>
            <person name="Barry K."/>
            <person name="Choi C."/>
            <person name="Clum A."/>
            <person name="Coughlan A.Y."/>
            <person name="Deshpande S."/>
            <person name="Douglass A.P."/>
            <person name="Hanson S.J."/>
            <person name="Klenk H.-P."/>
            <person name="Labutti K."/>
            <person name="Lapidus A."/>
            <person name="Lindquist E."/>
            <person name="Lipzen A."/>
            <person name="Meier-Kolthoff J.P."/>
            <person name="Ohm R.A."/>
            <person name="Otillar R.P."/>
            <person name="Pangilinan J."/>
            <person name="Peng Y."/>
            <person name="Rokas A."/>
            <person name="Rosa C.A."/>
            <person name="Scheuner C."/>
            <person name="Sibirny A.A."/>
            <person name="Slot J.C."/>
            <person name="Stielow J.B."/>
            <person name="Sun H."/>
            <person name="Kurtzman C.P."/>
            <person name="Blackwell M."/>
            <person name="Grigoriev I.V."/>
            <person name="Jeffries T.W."/>
        </authorList>
    </citation>
    <scope>NUCLEOTIDE SEQUENCE [LARGE SCALE GENOMIC DNA]</scope>
    <source>
        <strain evidence="10">NRRL YB-2248</strain>
    </source>
</reference>
<feature type="compositionally biased region" description="Polar residues" evidence="7">
    <location>
        <begin position="366"/>
        <end position="393"/>
    </location>
</feature>
<feature type="non-terminal residue" evidence="9">
    <location>
        <position position="868"/>
    </location>
</feature>
<evidence type="ECO:0000256" key="8">
    <source>
        <dbReference type="SAM" id="Phobius"/>
    </source>
</evidence>
<dbReference type="InterPro" id="IPR044089">
    <property type="entry name" value="Alr1-like"/>
</dbReference>
<dbReference type="EMBL" id="KV453861">
    <property type="protein sequence ID" value="ODV83799.1"/>
    <property type="molecule type" value="Genomic_DNA"/>
</dbReference>
<evidence type="ECO:0000256" key="3">
    <source>
        <dbReference type="ARBA" id="ARBA00022692"/>
    </source>
</evidence>
<dbReference type="FunFam" id="1.20.58.340:FF:000008">
    <property type="entry name" value="CorA family metal ion transporter"/>
    <property type="match status" value="1"/>
</dbReference>
<feature type="compositionally biased region" description="Low complexity" evidence="7">
    <location>
        <begin position="537"/>
        <end position="546"/>
    </location>
</feature>
<feature type="coiled-coil region" evidence="6">
    <location>
        <begin position="478"/>
        <end position="505"/>
    </location>
</feature>
<dbReference type="SUPFAM" id="SSF144083">
    <property type="entry name" value="Magnesium transport protein CorA, transmembrane region"/>
    <property type="match status" value="1"/>
</dbReference>